<dbReference type="PANTHER" id="PTHR43180:SF66">
    <property type="entry name" value="SHORT-CHAIN DEHYDROGENASE_REDUCTASE FAMILY PROTEIN"/>
    <property type="match status" value="1"/>
</dbReference>
<name>A0ABQ5YKZ3_9BURK</name>
<gene>
    <name evidence="3" type="ORF">GCM10007875_03080</name>
</gene>
<sequence>MQTDTFKGQVVMITGAASGFGKLLAERLAAGGAKLVLGDRNVAGLDAVATALTEGGAQVQAVPCDVTVESQVQAMVATAVQHFGRLDIGINNAGMSTPMKALIDTEEWEFNLNFAVNAKGVFFGMKHQIRQMLAQGGGAILNVASMAGIGGAPKLTAYCAAKHAVVGMTKTAAVEYARKNIRVNAVCPFYSPTPLVTEGIGVGLDFLAEASPMKRLGQPEEMVAAMLGIISPDNTYMTGQAIAVDGGVSAY</sequence>
<reference evidence="4" key="1">
    <citation type="journal article" date="2019" name="Int. J. Syst. Evol. Microbiol.">
        <title>The Global Catalogue of Microorganisms (GCM) 10K type strain sequencing project: providing services to taxonomists for standard genome sequencing and annotation.</title>
        <authorList>
            <consortium name="The Broad Institute Genomics Platform"/>
            <consortium name="The Broad Institute Genome Sequencing Center for Infectious Disease"/>
            <person name="Wu L."/>
            <person name="Ma J."/>
        </authorList>
    </citation>
    <scope>NUCLEOTIDE SEQUENCE [LARGE SCALE GENOMIC DNA]</scope>
    <source>
        <strain evidence="4">NBRC 105857</strain>
    </source>
</reference>
<proteinExistence type="inferred from homology"/>
<protein>
    <submittedName>
        <fullName evidence="3">3-oxoacyl-ACP reductase</fullName>
    </submittedName>
</protein>
<dbReference type="InterPro" id="IPR002347">
    <property type="entry name" value="SDR_fam"/>
</dbReference>
<organism evidence="3 4">
    <name type="scientific">Limnobacter litoralis</name>
    <dbReference type="NCBI Taxonomy" id="481366"/>
    <lineage>
        <taxon>Bacteria</taxon>
        <taxon>Pseudomonadati</taxon>
        <taxon>Pseudomonadota</taxon>
        <taxon>Betaproteobacteria</taxon>
        <taxon>Burkholderiales</taxon>
        <taxon>Burkholderiaceae</taxon>
        <taxon>Limnobacter</taxon>
    </lineage>
</organism>
<dbReference type="PRINTS" id="PR00081">
    <property type="entry name" value="GDHRDH"/>
</dbReference>
<accession>A0ABQ5YKZ3</accession>
<dbReference type="Pfam" id="PF13561">
    <property type="entry name" value="adh_short_C2"/>
    <property type="match status" value="1"/>
</dbReference>
<evidence type="ECO:0000256" key="2">
    <source>
        <dbReference type="ARBA" id="ARBA00023002"/>
    </source>
</evidence>
<evidence type="ECO:0000313" key="4">
    <source>
        <dbReference type="Proteomes" id="UP001156664"/>
    </source>
</evidence>
<dbReference type="CDD" id="cd05233">
    <property type="entry name" value="SDR_c"/>
    <property type="match status" value="1"/>
</dbReference>
<comment type="caution">
    <text evidence="3">The sequence shown here is derived from an EMBL/GenBank/DDBJ whole genome shotgun (WGS) entry which is preliminary data.</text>
</comment>
<dbReference type="EMBL" id="BSOJ01000006">
    <property type="protein sequence ID" value="GLR25220.1"/>
    <property type="molecule type" value="Genomic_DNA"/>
</dbReference>
<dbReference type="PROSITE" id="PS00061">
    <property type="entry name" value="ADH_SHORT"/>
    <property type="match status" value="1"/>
</dbReference>
<dbReference type="NCBIfam" id="NF005559">
    <property type="entry name" value="PRK07231.1"/>
    <property type="match status" value="1"/>
</dbReference>
<dbReference type="InterPro" id="IPR036291">
    <property type="entry name" value="NAD(P)-bd_dom_sf"/>
</dbReference>
<evidence type="ECO:0000313" key="3">
    <source>
        <dbReference type="EMBL" id="GLR25220.1"/>
    </source>
</evidence>
<dbReference type="InterPro" id="IPR020904">
    <property type="entry name" value="Sc_DH/Rdtase_CS"/>
</dbReference>
<dbReference type="Proteomes" id="UP001156664">
    <property type="component" value="Unassembled WGS sequence"/>
</dbReference>
<dbReference type="SUPFAM" id="SSF51735">
    <property type="entry name" value="NAD(P)-binding Rossmann-fold domains"/>
    <property type="match status" value="1"/>
</dbReference>
<dbReference type="Gene3D" id="3.40.50.720">
    <property type="entry name" value="NAD(P)-binding Rossmann-like Domain"/>
    <property type="match status" value="1"/>
</dbReference>
<comment type="similarity">
    <text evidence="1">Belongs to the short-chain dehydrogenases/reductases (SDR) family.</text>
</comment>
<dbReference type="RefSeq" id="WP_284279554.1">
    <property type="nucleotide sequence ID" value="NZ_BSOJ01000006.1"/>
</dbReference>
<dbReference type="PANTHER" id="PTHR43180">
    <property type="entry name" value="3-OXOACYL-(ACYL-CARRIER-PROTEIN) REDUCTASE (AFU_ORTHOLOGUE AFUA_6G11210)"/>
    <property type="match status" value="1"/>
</dbReference>
<evidence type="ECO:0000256" key="1">
    <source>
        <dbReference type="ARBA" id="ARBA00006484"/>
    </source>
</evidence>
<keyword evidence="2" id="KW-0560">Oxidoreductase</keyword>
<dbReference type="PRINTS" id="PR00080">
    <property type="entry name" value="SDRFAMILY"/>
</dbReference>
<keyword evidence="4" id="KW-1185">Reference proteome</keyword>